<feature type="transmembrane region" description="Helical" evidence="5">
    <location>
        <begin position="464"/>
        <end position="481"/>
    </location>
</feature>
<dbReference type="PANTHER" id="PTHR24064">
    <property type="entry name" value="SOLUTE CARRIER FAMILY 22 MEMBER"/>
    <property type="match status" value="1"/>
</dbReference>
<feature type="transmembrane region" description="Helical" evidence="5">
    <location>
        <begin position="535"/>
        <end position="553"/>
    </location>
</feature>
<keyword evidence="3 5" id="KW-1133">Transmembrane helix</keyword>
<feature type="transmembrane region" description="Helical" evidence="5">
    <location>
        <begin position="502"/>
        <end position="523"/>
    </location>
</feature>
<dbReference type="Gene3D" id="1.20.1250.20">
    <property type="entry name" value="MFS general substrate transporter like domains"/>
    <property type="match status" value="2"/>
</dbReference>
<proteinExistence type="predicted"/>
<feature type="transmembrane region" description="Helical" evidence="5">
    <location>
        <begin position="133"/>
        <end position="152"/>
    </location>
</feature>
<gene>
    <name evidence="7" type="ORF">QM012_003611</name>
</gene>
<dbReference type="Pfam" id="PF00083">
    <property type="entry name" value="Sugar_tr"/>
    <property type="match status" value="2"/>
</dbReference>
<keyword evidence="4 5" id="KW-0472">Membrane</keyword>
<accession>A0ABR0T8Q3</accession>
<dbReference type="PROSITE" id="PS50850">
    <property type="entry name" value="MFS"/>
    <property type="match status" value="1"/>
</dbReference>
<evidence type="ECO:0000256" key="4">
    <source>
        <dbReference type="ARBA" id="ARBA00023136"/>
    </source>
</evidence>
<dbReference type="SUPFAM" id="SSF103473">
    <property type="entry name" value="MFS general substrate transporter"/>
    <property type="match status" value="1"/>
</dbReference>
<dbReference type="InterPro" id="IPR005829">
    <property type="entry name" value="Sugar_transporter_CS"/>
</dbReference>
<comment type="subcellular location">
    <subcellularLocation>
        <location evidence="1">Membrane</location>
        <topology evidence="1">Multi-pass membrane protein</topology>
    </subcellularLocation>
</comment>
<reference evidence="7 8" key="1">
    <citation type="submission" date="2023-11" db="EMBL/GenBank/DDBJ databases">
        <title>Draft genome sequence and annotation of the polyextremotolerant black yeast-like fungus Aureobasidium pullulans NRRL 62042.</title>
        <authorList>
            <person name="Dielentheis-Frenken M.R.E."/>
            <person name="Wibberg D."/>
            <person name="Blank L.M."/>
            <person name="Tiso T."/>
        </authorList>
    </citation>
    <scope>NUCLEOTIDE SEQUENCE [LARGE SCALE GENOMIC DNA]</scope>
    <source>
        <strain evidence="7 8">NRRL 62042</strain>
    </source>
</reference>
<dbReference type="InterPro" id="IPR020846">
    <property type="entry name" value="MFS_dom"/>
</dbReference>
<dbReference type="InterPro" id="IPR005828">
    <property type="entry name" value="MFS_sugar_transport-like"/>
</dbReference>
<sequence>MASLTWIRLHLNPWANVSKFEDVSPSDRRQYVLDSLEHSRRREWLWVVVVAGVGFLTDAYNIFAINLVMPMIGRIYFPDSERVYCPGSTPQRGVVPKEYAVAINIATLGGSILGQLGFGLAGDWLGRRKAYGLELMITVAAALGSAMASNGINGSMSVIGWLIFWRLIMGIGIGADYPLSAVLCSEMTPTRLRGRLLTAVFMCQPLGQLLATLVPLIAVYAARGSLPHSSQVCEGECLKALDIIWRLILGLGAVPAAASLWFRLTIIESPRYTVDIVRDDHQAAVDVDRYFYSGEHFSTGSRGSFQQDREDELHAEEVHNPIFPLSVVDSEENQQPPQASWSDIKDYFWRQGNYRTLVATSLTWLSLDLAFYGLGMNDYTTLEIIWANDNCRLPDTPLYQSLLANAWQSLLIVSLGAILGNLITLVSINRLGRRVIQINGFFWLFILFLVIGTSYHTLMKTYRSPVIVVLYILTQIFFNFGPNTTTYIIPAEVFPTRYRATAHGISAAFGKLGAVLSQCILGWLHGSIQTDKTYLLVFSAFMLIGLVLTVYWIPRSRDKNGQTLTLEELALGRAAKAK</sequence>
<feature type="transmembrane region" description="Helical" evidence="5">
    <location>
        <begin position="196"/>
        <end position="223"/>
    </location>
</feature>
<dbReference type="PROSITE" id="PS00217">
    <property type="entry name" value="SUGAR_TRANSPORT_2"/>
    <property type="match status" value="1"/>
</dbReference>
<name>A0ABR0T8Q3_AURPU</name>
<protein>
    <recommendedName>
        <fullName evidence="6">Major facilitator superfamily (MFS) profile domain-containing protein</fullName>
    </recommendedName>
</protein>
<evidence type="ECO:0000256" key="2">
    <source>
        <dbReference type="ARBA" id="ARBA00022692"/>
    </source>
</evidence>
<feature type="transmembrane region" description="Helical" evidence="5">
    <location>
        <begin position="158"/>
        <end position="184"/>
    </location>
</feature>
<feature type="transmembrane region" description="Helical" evidence="5">
    <location>
        <begin position="243"/>
        <end position="262"/>
    </location>
</feature>
<dbReference type="EMBL" id="JASGXD010000017">
    <property type="protein sequence ID" value="KAK6000365.1"/>
    <property type="molecule type" value="Genomic_DNA"/>
</dbReference>
<dbReference type="Proteomes" id="UP001341245">
    <property type="component" value="Unassembled WGS sequence"/>
</dbReference>
<keyword evidence="2 5" id="KW-0812">Transmembrane</keyword>
<feature type="domain" description="Major facilitator superfamily (MFS) profile" evidence="6">
    <location>
        <begin position="47"/>
        <end position="557"/>
    </location>
</feature>
<feature type="transmembrane region" description="Helical" evidence="5">
    <location>
        <begin position="440"/>
        <end position="458"/>
    </location>
</feature>
<evidence type="ECO:0000256" key="3">
    <source>
        <dbReference type="ARBA" id="ARBA00022989"/>
    </source>
</evidence>
<feature type="transmembrane region" description="Helical" evidence="5">
    <location>
        <begin position="99"/>
        <end position="121"/>
    </location>
</feature>
<feature type="transmembrane region" description="Helical" evidence="5">
    <location>
        <begin position="406"/>
        <end position="428"/>
    </location>
</feature>
<evidence type="ECO:0000256" key="5">
    <source>
        <dbReference type="SAM" id="Phobius"/>
    </source>
</evidence>
<dbReference type="InterPro" id="IPR036259">
    <property type="entry name" value="MFS_trans_sf"/>
</dbReference>
<evidence type="ECO:0000313" key="8">
    <source>
        <dbReference type="Proteomes" id="UP001341245"/>
    </source>
</evidence>
<comment type="caution">
    <text evidence="7">The sequence shown here is derived from an EMBL/GenBank/DDBJ whole genome shotgun (WGS) entry which is preliminary data.</text>
</comment>
<evidence type="ECO:0000256" key="1">
    <source>
        <dbReference type="ARBA" id="ARBA00004141"/>
    </source>
</evidence>
<feature type="transmembrane region" description="Helical" evidence="5">
    <location>
        <begin position="354"/>
        <end position="374"/>
    </location>
</feature>
<organism evidence="7 8">
    <name type="scientific">Aureobasidium pullulans</name>
    <name type="common">Black yeast</name>
    <name type="synonym">Pullularia pullulans</name>
    <dbReference type="NCBI Taxonomy" id="5580"/>
    <lineage>
        <taxon>Eukaryota</taxon>
        <taxon>Fungi</taxon>
        <taxon>Dikarya</taxon>
        <taxon>Ascomycota</taxon>
        <taxon>Pezizomycotina</taxon>
        <taxon>Dothideomycetes</taxon>
        <taxon>Dothideomycetidae</taxon>
        <taxon>Dothideales</taxon>
        <taxon>Saccotheciaceae</taxon>
        <taxon>Aureobasidium</taxon>
    </lineage>
</organism>
<evidence type="ECO:0000313" key="7">
    <source>
        <dbReference type="EMBL" id="KAK6000365.1"/>
    </source>
</evidence>
<keyword evidence="8" id="KW-1185">Reference proteome</keyword>
<evidence type="ECO:0000259" key="6">
    <source>
        <dbReference type="PROSITE" id="PS50850"/>
    </source>
</evidence>
<feature type="transmembrane region" description="Helical" evidence="5">
    <location>
        <begin position="44"/>
        <end position="69"/>
    </location>
</feature>